<reference evidence="3 4" key="1">
    <citation type="submission" date="2020-08" db="EMBL/GenBank/DDBJ databases">
        <title>Cohnella phylogeny.</title>
        <authorList>
            <person name="Dunlap C."/>
        </authorList>
    </citation>
    <scope>NUCLEOTIDE SEQUENCE [LARGE SCALE GENOMIC DNA]</scope>
    <source>
        <strain evidence="3 4">DSM 103658</strain>
    </source>
</reference>
<organism evidence="3 4">
    <name type="scientific">Cohnella lubricantis</name>
    <dbReference type="NCBI Taxonomy" id="2163172"/>
    <lineage>
        <taxon>Bacteria</taxon>
        <taxon>Bacillati</taxon>
        <taxon>Bacillota</taxon>
        <taxon>Bacilli</taxon>
        <taxon>Bacillales</taxon>
        <taxon>Paenibacillaceae</taxon>
        <taxon>Cohnella</taxon>
    </lineage>
</organism>
<dbReference type="Proteomes" id="UP000574133">
    <property type="component" value="Unassembled WGS sequence"/>
</dbReference>
<evidence type="ECO:0000313" key="4">
    <source>
        <dbReference type="Proteomes" id="UP000574133"/>
    </source>
</evidence>
<accession>A0A841TES4</accession>
<dbReference type="RefSeq" id="WP_185179839.1">
    <property type="nucleotide sequence ID" value="NZ_CBCSEP010000006.1"/>
</dbReference>
<dbReference type="GO" id="GO:0008270">
    <property type="term" value="F:zinc ion binding"/>
    <property type="evidence" value="ECO:0007669"/>
    <property type="project" value="UniProtKB-KW"/>
</dbReference>
<name>A0A841TES4_9BACL</name>
<comment type="caution">
    <text evidence="3">The sequence shown here is derived from an EMBL/GenBank/DDBJ whole genome shotgun (WGS) entry which is preliminary data.</text>
</comment>
<keyword evidence="1" id="KW-0863">Zinc-finger</keyword>
<feature type="domain" description="SWIM-type" evidence="2">
    <location>
        <begin position="63"/>
        <end position="96"/>
    </location>
</feature>
<dbReference type="PROSITE" id="PS50966">
    <property type="entry name" value="ZF_SWIM"/>
    <property type="match status" value="1"/>
</dbReference>
<protein>
    <submittedName>
        <fullName evidence="3">SWIM zinc finger family protein</fullName>
    </submittedName>
</protein>
<keyword evidence="4" id="KW-1185">Reference proteome</keyword>
<evidence type="ECO:0000313" key="3">
    <source>
        <dbReference type="EMBL" id="MBB6678575.1"/>
    </source>
</evidence>
<keyword evidence="1" id="KW-0862">Zinc</keyword>
<keyword evidence="1" id="KW-0479">Metal-binding</keyword>
<gene>
    <name evidence="3" type="ORF">H4Q31_14885</name>
</gene>
<evidence type="ECO:0000256" key="1">
    <source>
        <dbReference type="PROSITE-ProRule" id="PRU00325"/>
    </source>
</evidence>
<dbReference type="AlphaFoldDB" id="A0A841TES4"/>
<proteinExistence type="predicted"/>
<dbReference type="Pfam" id="PF04434">
    <property type="entry name" value="SWIM"/>
    <property type="match status" value="1"/>
</dbReference>
<evidence type="ECO:0000259" key="2">
    <source>
        <dbReference type="PROSITE" id="PS50966"/>
    </source>
</evidence>
<sequence>MNIPTELTLTDEQWSRLTQFVAEQFDDLTIKRGYQYYKQGRVVAFQAAGDGEMKAIVSGSEVYDVNIFLDKLSRSDCDCPVGRPCKHMVAVLMTVAEQAGRSVHVLANAKMNFAARPALEGSAIEKRGAKRETPLLKAEHQAALLPGMSVPQWHDWFELCVEPLLDHTRNPHYVKQAWANIQRWKPALTAAADRLFELNAYLFLLSKLTSEAFLGYFTNIAASDVKQAAMQCLENELPLAAEPDQTARLLETADYVRRRLLFKSPHSDHFSAPYFELWSRWIPPQADGADLYDAELAALKSAADSYGADLNRTAWLTARSWIHLLRGEDREARDSLAEAGSPTPRDVLRLLRRLYELQAWERLADWLAGCAVFLDGYRRDVLAEYAQLWETAVRQRPEEEARMWRAIVGLLPRSGQIYEEKLLAFGKWRQWIDYQLSSGHDPLDFRAADLQPIEKADPEALLPFYHQAVERYVLLKNRDGYKQAVKLLKRLAKLYKKTKREDRWAYFFETFVDRHSRLRALQEELRKGKLIL</sequence>
<dbReference type="InterPro" id="IPR007527">
    <property type="entry name" value="Znf_SWIM"/>
</dbReference>
<dbReference type="EMBL" id="JACJVN010000057">
    <property type="protein sequence ID" value="MBB6678575.1"/>
    <property type="molecule type" value="Genomic_DNA"/>
</dbReference>